<evidence type="ECO:0000256" key="5">
    <source>
        <dbReference type="ARBA" id="ARBA00022837"/>
    </source>
</evidence>
<sequence>MDIVAQAEAREEQARSCFASHDLDGSGNIDARELLYALMDLGLKHADEDVASFKTLVERCMKEHDANADGVLSWTEFQQMYNAVSGVRSEARREAASNWSLDARLPKETFTSGPALRDDATGGIQTDIRKDFRLSKTLGTGGFAVVKSAVHLRSKKVYAVKIINIALTADDDEDGMTLEEIATEIRLTMSLSHTKHVVKVFDYYITASHVYVVMEDLKGGELLEALMDEGEYGESDTATLLYELFTGLESIHARSITHRDLKLENLIFAERNNLSSLRIIDFGLAKKMKTARGKLVLQCGTAAYVAPEVISGRQYTPAVDMWAAGVIMYAMLCGGLPFDHRDQQKSFRLIAKGQYHALPAGISAEARDLLDQLLCVDTVKRLTANEALAHRWIRKHNANLNGGLSERSLKAKSRMHRAAESRLGGDLEMRTLKAGELLIKRGARANEVFLIKEGQCVVVVEVDGKEVLVAERGEGEFVGEMGVSTSKAGDVEAADGASVTPERSSGDETEASSSPSMGSFLTLMRVKKSWVGGRRGADVRATTDMKVMVMSSSQMHWILEHDYGADGEMAHEVHQRRLQMDKSLRIREDGLASEP</sequence>
<dbReference type="Pfam" id="PF00069">
    <property type="entry name" value="Pkinase"/>
    <property type="match status" value="1"/>
</dbReference>
<dbReference type="InterPro" id="IPR008271">
    <property type="entry name" value="Ser/Thr_kinase_AS"/>
</dbReference>
<dbReference type="AlphaFoldDB" id="A0A7S0STZ7"/>
<dbReference type="FunFam" id="1.10.510.10:FF:000571">
    <property type="entry name" value="Maternal embryonic leucine zipper kinase"/>
    <property type="match status" value="1"/>
</dbReference>
<evidence type="ECO:0000313" key="13">
    <source>
        <dbReference type="EMBL" id="CAD8716168.1"/>
    </source>
</evidence>
<feature type="region of interest" description="Disordered" evidence="9">
    <location>
        <begin position="488"/>
        <end position="518"/>
    </location>
</feature>
<evidence type="ECO:0000256" key="3">
    <source>
        <dbReference type="ARBA" id="ARBA00022741"/>
    </source>
</evidence>
<dbReference type="SUPFAM" id="SSF47473">
    <property type="entry name" value="EF-hand"/>
    <property type="match status" value="1"/>
</dbReference>
<evidence type="ECO:0000259" key="10">
    <source>
        <dbReference type="PROSITE" id="PS50011"/>
    </source>
</evidence>
<dbReference type="PROSITE" id="PS50222">
    <property type="entry name" value="EF_HAND_2"/>
    <property type="match status" value="2"/>
</dbReference>
<dbReference type="PROSITE" id="PS00888">
    <property type="entry name" value="CNMP_BINDING_1"/>
    <property type="match status" value="1"/>
</dbReference>
<evidence type="ECO:0000256" key="7">
    <source>
        <dbReference type="ARBA" id="ARBA00022992"/>
    </source>
</evidence>
<feature type="domain" description="Protein kinase" evidence="10">
    <location>
        <begin position="132"/>
        <end position="393"/>
    </location>
</feature>
<dbReference type="Gene3D" id="1.10.238.10">
    <property type="entry name" value="EF-hand"/>
    <property type="match status" value="1"/>
</dbReference>
<dbReference type="InterPro" id="IPR002048">
    <property type="entry name" value="EF_hand_dom"/>
</dbReference>
<evidence type="ECO:0008006" key="14">
    <source>
        <dbReference type="Google" id="ProtNLM"/>
    </source>
</evidence>
<proteinExistence type="predicted"/>
<evidence type="ECO:0000256" key="6">
    <source>
        <dbReference type="ARBA" id="ARBA00022840"/>
    </source>
</evidence>
<organism evidence="13">
    <name type="scientific">Mantoniella antarctica</name>
    <dbReference type="NCBI Taxonomy" id="81844"/>
    <lineage>
        <taxon>Eukaryota</taxon>
        <taxon>Viridiplantae</taxon>
        <taxon>Chlorophyta</taxon>
        <taxon>Mamiellophyceae</taxon>
        <taxon>Mamiellales</taxon>
        <taxon>Mamiellaceae</taxon>
        <taxon>Mantoniella</taxon>
    </lineage>
</organism>
<keyword evidence="1" id="KW-0140">cGMP</keyword>
<dbReference type="GO" id="GO:0030553">
    <property type="term" value="F:cGMP binding"/>
    <property type="evidence" value="ECO:0007669"/>
    <property type="project" value="UniProtKB-KW"/>
</dbReference>
<dbReference type="Gene3D" id="2.60.120.10">
    <property type="entry name" value="Jelly Rolls"/>
    <property type="match status" value="1"/>
</dbReference>
<dbReference type="InterPro" id="IPR018490">
    <property type="entry name" value="cNMP-bd_dom_sf"/>
</dbReference>
<dbReference type="Pfam" id="PF00027">
    <property type="entry name" value="cNMP_binding"/>
    <property type="match status" value="1"/>
</dbReference>
<evidence type="ECO:0000256" key="1">
    <source>
        <dbReference type="ARBA" id="ARBA00022535"/>
    </source>
</evidence>
<feature type="domain" description="EF-hand" evidence="12">
    <location>
        <begin position="52"/>
        <end position="87"/>
    </location>
</feature>
<dbReference type="EMBL" id="HBFC01028704">
    <property type="protein sequence ID" value="CAD8716168.1"/>
    <property type="molecule type" value="Transcribed_RNA"/>
</dbReference>
<protein>
    <recommendedName>
        <fullName evidence="14">cGMP-dependent protein kinase</fullName>
    </recommendedName>
</protein>
<feature type="binding site" evidence="8">
    <location>
        <position position="161"/>
    </location>
    <ligand>
        <name>ATP</name>
        <dbReference type="ChEBI" id="CHEBI:30616"/>
    </ligand>
</feature>
<dbReference type="Gene3D" id="1.10.510.10">
    <property type="entry name" value="Transferase(Phosphotransferase) domain 1"/>
    <property type="match status" value="1"/>
</dbReference>
<dbReference type="InterPro" id="IPR018247">
    <property type="entry name" value="EF_Hand_1_Ca_BS"/>
</dbReference>
<dbReference type="InterPro" id="IPR018488">
    <property type="entry name" value="cNMP-bd_CS"/>
</dbReference>
<feature type="domain" description="Cyclic nucleotide-binding" evidence="11">
    <location>
        <begin position="427"/>
        <end position="483"/>
    </location>
</feature>
<keyword evidence="5" id="KW-0106">Calcium</keyword>
<dbReference type="SUPFAM" id="SSF56112">
    <property type="entry name" value="Protein kinase-like (PK-like)"/>
    <property type="match status" value="1"/>
</dbReference>
<dbReference type="PANTHER" id="PTHR24347">
    <property type="entry name" value="SERINE/THREONINE-PROTEIN KINASE"/>
    <property type="match status" value="1"/>
</dbReference>
<dbReference type="InterPro" id="IPR000595">
    <property type="entry name" value="cNMP-bd_dom"/>
</dbReference>
<keyword evidence="6 8" id="KW-0067">ATP-binding</keyword>
<evidence type="ECO:0000259" key="11">
    <source>
        <dbReference type="PROSITE" id="PS50042"/>
    </source>
</evidence>
<dbReference type="CDD" id="cd00038">
    <property type="entry name" value="CAP_ED"/>
    <property type="match status" value="1"/>
</dbReference>
<dbReference type="GO" id="GO:0004672">
    <property type="term" value="F:protein kinase activity"/>
    <property type="evidence" value="ECO:0007669"/>
    <property type="project" value="InterPro"/>
</dbReference>
<feature type="domain" description="EF-hand" evidence="12">
    <location>
        <begin position="9"/>
        <end position="44"/>
    </location>
</feature>
<dbReference type="InterPro" id="IPR017441">
    <property type="entry name" value="Protein_kinase_ATP_BS"/>
</dbReference>
<dbReference type="Pfam" id="PF13499">
    <property type="entry name" value="EF-hand_7"/>
    <property type="match status" value="1"/>
</dbReference>
<dbReference type="PROSITE" id="PS50042">
    <property type="entry name" value="CNMP_BINDING_3"/>
    <property type="match status" value="1"/>
</dbReference>
<dbReference type="InterPro" id="IPR014710">
    <property type="entry name" value="RmlC-like_jellyroll"/>
</dbReference>
<reference evidence="13" key="1">
    <citation type="submission" date="2021-01" db="EMBL/GenBank/DDBJ databases">
        <authorList>
            <person name="Corre E."/>
            <person name="Pelletier E."/>
            <person name="Niang G."/>
            <person name="Scheremetjew M."/>
            <person name="Finn R."/>
            <person name="Kale V."/>
            <person name="Holt S."/>
            <person name="Cochrane G."/>
            <person name="Meng A."/>
            <person name="Brown T."/>
            <person name="Cohen L."/>
        </authorList>
    </citation>
    <scope>NUCLEOTIDE SEQUENCE</scope>
    <source>
        <strain evidence="13">SL-175</strain>
    </source>
</reference>
<dbReference type="PROSITE" id="PS00018">
    <property type="entry name" value="EF_HAND_1"/>
    <property type="match status" value="2"/>
</dbReference>
<keyword evidence="2" id="KW-0808">Transferase</keyword>
<dbReference type="PROSITE" id="PS00107">
    <property type="entry name" value="PROTEIN_KINASE_ATP"/>
    <property type="match status" value="1"/>
</dbReference>
<dbReference type="PROSITE" id="PS00108">
    <property type="entry name" value="PROTEIN_KINASE_ST"/>
    <property type="match status" value="1"/>
</dbReference>
<dbReference type="CDD" id="cd05117">
    <property type="entry name" value="STKc_CAMK"/>
    <property type="match status" value="1"/>
</dbReference>
<dbReference type="GO" id="GO:0005524">
    <property type="term" value="F:ATP binding"/>
    <property type="evidence" value="ECO:0007669"/>
    <property type="project" value="UniProtKB-UniRule"/>
</dbReference>
<keyword evidence="7" id="KW-0142">cGMP-binding</keyword>
<dbReference type="PROSITE" id="PS50011">
    <property type="entry name" value="PROTEIN_KINASE_DOM"/>
    <property type="match status" value="1"/>
</dbReference>
<keyword evidence="3 8" id="KW-0547">Nucleotide-binding</keyword>
<evidence type="ECO:0000256" key="8">
    <source>
        <dbReference type="PROSITE-ProRule" id="PRU10141"/>
    </source>
</evidence>
<gene>
    <name evidence="13" type="ORF">MANT1106_LOCUS17136</name>
</gene>
<name>A0A7S0STZ7_9CHLO</name>
<dbReference type="InterPro" id="IPR011992">
    <property type="entry name" value="EF-hand-dom_pair"/>
</dbReference>
<dbReference type="SUPFAM" id="SSF51206">
    <property type="entry name" value="cAMP-binding domain-like"/>
    <property type="match status" value="1"/>
</dbReference>
<dbReference type="Gene3D" id="3.30.200.20">
    <property type="entry name" value="Phosphorylase Kinase, domain 1"/>
    <property type="match status" value="1"/>
</dbReference>
<dbReference type="SMART" id="SM00220">
    <property type="entry name" value="S_TKc"/>
    <property type="match status" value="1"/>
</dbReference>
<dbReference type="InterPro" id="IPR000719">
    <property type="entry name" value="Prot_kinase_dom"/>
</dbReference>
<evidence type="ECO:0000256" key="4">
    <source>
        <dbReference type="ARBA" id="ARBA00022777"/>
    </source>
</evidence>
<accession>A0A7S0STZ7</accession>
<evidence type="ECO:0000256" key="2">
    <source>
        <dbReference type="ARBA" id="ARBA00022679"/>
    </source>
</evidence>
<dbReference type="CDD" id="cd00051">
    <property type="entry name" value="EFh"/>
    <property type="match status" value="1"/>
</dbReference>
<evidence type="ECO:0000256" key="9">
    <source>
        <dbReference type="SAM" id="MobiDB-lite"/>
    </source>
</evidence>
<dbReference type="GO" id="GO:0005509">
    <property type="term" value="F:calcium ion binding"/>
    <property type="evidence" value="ECO:0007669"/>
    <property type="project" value="InterPro"/>
</dbReference>
<evidence type="ECO:0000259" key="12">
    <source>
        <dbReference type="PROSITE" id="PS50222"/>
    </source>
</evidence>
<keyword evidence="4" id="KW-0418">Kinase</keyword>
<dbReference type="InterPro" id="IPR011009">
    <property type="entry name" value="Kinase-like_dom_sf"/>
</dbReference>
<dbReference type="SMART" id="SM00054">
    <property type="entry name" value="EFh"/>
    <property type="match status" value="2"/>
</dbReference>